<dbReference type="GO" id="GO:0012505">
    <property type="term" value="C:endomembrane system"/>
    <property type="evidence" value="ECO:0007669"/>
    <property type="project" value="UniProtKB-SubCell"/>
</dbReference>
<evidence type="ECO:0000256" key="5">
    <source>
        <dbReference type="ARBA" id="ARBA00022989"/>
    </source>
</evidence>
<feature type="transmembrane region" description="Helical" evidence="7">
    <location>
        <begin position="404"/>
        <end position="432"/>
    </location>
</feature>
<dbReference type="AlphaFoldDB" id="A0AAD5WYT9"/>
<keyword evidence="5 7" id="KW-1133">Transmembrane helix</keyword>
<dbReference type="PANTHER" id="PTHR43337:SF1">
    <property type="entry name" value="XANTHINE_URACIL PERMEASE C887.17-RELATED"/>
    <property type="match status" value="1"/>
</dbReference>
<dbReference type="GO" id="GO:0015854">
    <property type="term" value="P:guanine transport"/>
    <property type="evidence" value="ECO:0007669"/>
    <property type="project" value="TreeGrafter"/>
</dbReference>
<keyword evidence="4 7" id="KW-0812">Transmembrane</keyword>
<dbReference type="PANTHER" id="PTHR43337">
    <property type="entry name" value="XANTHINE/URACIL PERMEASE C887.17-RELATED"/>
    <property type="match status" value="1"/>
</dbReference>
<feature type="non-terminal residue" evidence="8">
    <location>
        <position position="541"/>
    </location>
</feature>
<sequence>MSLAKINDTVAHSVLGRWFKLAGSGAKDERPNTRFTTELRAGLATFVTMAYIISVNAAILGDSGGPCGCTSAPSTCLADPIYQSCLSDLRKDLITATASIAAISTICMGLFANLPIALAPGMGLNAYFTYQVVGFHGTGKVSYQTALAAVFIEGILFILLTVLGLRQVLAKAIPYSIKVATGAGIGLFLALIGLESSAGIGLITADPATVVGLGGCPPHLRDPDSGVCTGHRMEGGPTWLGILGFLIMALLLSYRVKGSVLISIVFISAISWFRSTPVTYFPYTDKGDAMFSYFKQVVDVPRLRLIGGVLDFGSFKGKEVWIALVTFLYVDILDCTGTLFSMAKFAGFMKPTGDFTSSTQAFLTDASSISIGALMGVSPVTAFIESGAGITEGGKTGLTAVTTGLFFILSLFFAPIFASFPPWATGPALIIVGVMMSQEAFPRINWNYLPDAVPAFITVIMMPFSYSIAYGLIGGVCSYIIVNLLIFILKTVSGGKLVPADVEKKERWGPKRKEELYPFWLKWFVKTGEGEKVEHDVVEVV</sequence>
<dbReference type="InterPro" id="IPR006043">
    <property type="entry name" value="NCS2"/>
</dbReference>
<gene>
    <name evidence="8" type="ORF">HK097_004789</name>
</gene>
<evidence type="ECO:0000256" key="4">
    <source>
        <dbReference type="ARBA" id="ARBA00022692"/>
    </source>
</evidence>
<evidence type="ECO:0000313" key="8">
    <source>
        <dbReference type="EMBL" id="KAJ3033596.1"/>
    </source>
</evidence>
<reference evidence="8" key="1">
    <citation type="submission" date="2020-05" db="EMBL/GenBank/DDBJ databases">
        <title>Phylogenomic resolution of chytrid fungi.</title>
        <authorList>
            <person name="Stajich J.E."/>
            <person name="Amses K."/>
            <person name="Simmons R."/>
            <person name="Seto K."/>
            <person name="Myers J."/>
            <person name="Bonds A."/>
            <person name="Quandt C.A."/>
            <person name="Barry K."/>
            <person name="Liu P."/>
            <person name="Grigoriev I."/>
            <person name="Longcore J.E."/>
            <person name="James T.Y."/>
        </authorList>
    </citation>
    <scope>NUCLEOTIDE SEQUENCE</scope>
    <source>
        <strain evidence="8">JEL0318</strain>
    </source>
</reference>
<keyword evidence="9" id="KW-1185">Reference proteome</keyword>
<accession>A0AAD5WYT9</accession>
<evidence type="ECO:0000313" key="9">
    <source>
        <dbReference type="Proteomes" id="UP001212841"/>
    </source>
</evidence>
<comment type="caution">
    <text evidence="8">The sequence shown here is derived from an EMBL/GenBank/DDBJ whole genome shotgun (WGS) entry which is preliminary data.</text>
</comment>
<feature type="transmembrane region" description="Helical" evidence="7">
    <location>
        <begin position="320"/>
        <end position="340"/>
    </location>
</feature>
<organism evidence="8 9">
    <name type="scientific">Rhizophlyctis rosea</name>
    <dbReference type="NCBI Taxonomy" id="64517"/>
    <lineage>
        <taxon>Eukaryota</taxon>
        <taxon>Fungi</taxon>
        <taxon>Fungi incertae sedis</taxon>
        <taxon>Chytridiomycota</taxon>
        <taxon>Chytridiomycota incertae sedis</taxon>
        <taxon>Chytridiomycetes</taxon>
        <taxon>Rhizophlyctidales</taxon>
        <taxon>Rhizophlyctidaceae</taxon>
        <taxon>Rhizophlyctis</taxon>
    </lineage>
</organism>
<feature type="transmembrane region" description="Helical" evidence="7">
    <location>
        <begin position="261"/>
        <end position="283"/>
    </location>
</feature>
<keyword evidence="6 7" id="KW-0472">Membrane</keyword>
<evidence type="ECO:0000256" key="1">
    <source>
        <dbReference type="ARBA" id="ARBA00004127"/>
    </source>
</evidence>
<dbReference type="Proteomes" id="UP001212841">
    <property type="component" value="Unassembled WGS sequence"/>
</dbReference>
<comment type="subcellular location">
    <subcellularLocation>
        <location evidence="1">Endomembrane system</location>
        <topology evidence="1">Multi-pass membrane protein</topology>
    </subcellularLocation>
</comment>
<feature type="transmembrane region" description="Helical" evidence="7">
    <location>
        <begin position="141"/>
        <end position="163"/>
    </location>
</feature>
<dbReference type="EMBL" id="JADGJD010002266">
    <property type="protein sequence ID" value="KAJ3033596.1"/>
    <property type="molecule type" value="Genomic_DNA"/>
</dbReference>
<dbReference type="GO" id="GO:0005886">
    <property type="term" value="C:plasma membrane"/>
    <property type="evidence" value="ECO:0007669"/>
    <property type="project" value="TreeGrafter"/>
</dbReference>
<evidence type="ECO:0000256" key="7">
    <source>
        <dbReference type="SAM" id="Phobius"/>
    </source>
</evidence>
<evidence type="ECO:0008006" key="10">
    <source>
        <dbReference type="Google" id="ProtNLM"/>
    </source>
</evidence>
<evidence type="ECO:0000256" key="6">
    <source>
        <dbReference type="ARBA" id="ARBA00023136"/>
    </source>
</evidence>
<feature type="transmembrane region" description="Helical" evidence="7">
    <location>
        <begin position="175"/>
        <end position="194"/>
    </location>
</feature>
<feature type="transmembrane region" description="Helical" evidence="7">
    <location>
        <begin position="236"/>
        <end position="254"/>
    </location>
</feature>
<dbReference type="GO" id="GO:0015853">
    <property type="term" value="P:adenine transport"/>
    <property type="evidence" value="ECO:0007669"/>
    <property type="project" value="TreeGrafter"/>
</dbReference>
<evidence type="ECO:0000256" key="3">
    <source>
        <dbReference type="ARBA" id="ARBA00022448"/>
    </source>
</evidence>
<keyword evidence="3" id="KW-0813">Transport</keyword>
<name>A0AAD5WYT9_9FUNG</name>
<feature type="transmembrane region" description="Helical" evidence="7">
    <location>
        <begin position="93"/>
        <end position="121"/>
    </location>
</feature>
<dbReference type="GO" id="GO:0005345">
    <property type="term" value="F:purine nucleobase transmembrane transporter activity"/>
    <property type="evidence" value="ECO:0007669"/>
    <property type="project" value="TreeGrafter"/>
</dbReference>
<dbReference type="Pfam" id="PF00860">
    <property type="entry name" value="Xan_ur_permease"/>
    <property type="match status" value="2"/>
</dbReference>
<evidence type="ECO:0000256" key="2">
    <source>
        <dbReference type="ARBA" id="ARBA00005697"/>
    </source>
</evidence>
<feature type="transmembrane region" description="Helical" evidence="7">
    <location>
        <begin position="468"/>
        <end position="489"/>
    </location>
</feature>
<dbReference type="InterPro" id="IPR045018">
    <property type="entry name" value="Azg-like"/>
</dbReference>
<protein>
    <recommendedName>
        <fullName evidence="10">Xanthine/uracil permease</fullName>
    </recommendedName>
</protein>
<proteinExistence type="inferred from homology"/>
<comment type="similarity">
    <text evidence="2">Belongs to the nucleobase:cation symporter-2 (NCS2) (TC 2.A.40) family. Azg-like subfamily.</text>
</comment>